<organism evidence="9 10">
    <name type="scientific">Wickerhamomyces anomalus (strain ATCC 58044 / CBS 1984 / NCYC 433 / NRRL Y-366-8)</name>
    <name type="common">Yeast</name>
    <name type="synonym">Hansenula anomala</name>
    <dbReference type="NCBI Taxonomy" id="683960"/>
    <lineage>
        <taxon>Eukaryota</taxon>
        <taxon>Fungi</taxon>
        <taxon>Dikarya</taxon>
        <taxon>Ascomycota</taxon>
        <taxon>Saccharomycotina</taxon>
        <taxon>Saccharomycetes</taxon>
        <taxon>Phaffomycetales</taxon>
        <taxon>Wickerhamomycetaceae</taxon>
        <taxon>Wickerhamomyces</taxon>
    </lineage>
</organism>
<dbReference type="InterPro" id="IPR051136">
    <property type="entry name" value="Intracellular_Lectin-GPT"/>
</dbReference>
<dbReference type="STRING" id="683960.A0A1E3P9A4"/>
<dbReference type="GO" id="GO:0030134">
    <property type="term" value="C:COPII-coated ER to Golgi transport vesicle"/>
    <property type="evidence" value="ECO:0007669"/>
    <property type="project" value="TreeGrafter"/>
</dbReference>
<evidence type="ECO:0000256" key="7">
    <source>
        <dbReference type="SAM" id="SignalP"/>
    </source>
</evidence>
<feature type="domain" description="L-type lectin-like" evidence="8">
    <location>
        <begin position="26"/>
        <end position="237"/>
    </location>
</feature>
<feature type="transmembrane region" description="Helical" evidence="6">
    <location>
        <begin position="424"/>
        <end position="444"/>
    </location>
</feature>
<evidence type="ECO:0000313" key="10">
    <source>
        <dbReference type="Proteomes" id="UP000094112"/>
    </source>
</evidence>
<protein>
    <recommendedName>
        <fullName evidence="8">L-type lectin-like domain-containing protein</fullName>
    </recommendedName>
</protein>
<dbReference type="RefSeq" id="XP_019041196.1">
    <property type="nucleotide sequence ID" value="XM_019184335.1"/>
</dbReference>
<evidence type="ECO:0000256" key="3">
    <source>
        <dbReference type="ARBA" id="ARBA00022729"/>
    </source>
</evidence>
<gene>
    <name evidence="9" type="ORF">WICANDRAFT_76168</name>
</gene>
<dbReference type="InterPro" id="IPR013320">
    <property type="entry name" value="ConA-like_dom_sf"/>
</dbReference>
<keyword evidence="10" id="KW-1185">Reference proteome</keyword>
<dbReference type="GeneID" id="30201581"/>
<keyword evidence="3 7" id="KW-0732">Signal</keyword>
<accession>A0A1E3P9A4</accession>
<proteinExistence type="predicted"/>
<dbReference type="GO" id="GO:0000139">
    <property type="term" value="C:Golgi membrane"/>
    <property type="evidence" value="ECO:0007669"/>
    <property type="project" value="TreeGrafter"/>
</dbReference>
<feature type="chain" id="PRO_5009133745" description="L-type lectin-like domain-containing protein" evidence="7">
    <location>
        <begin position="22"/>
        <end position="455"/>
    </location>
</feature>
<dbReference type="PROSITE" id="PS51328">
    <property type="entry name" value="L_LECTIN_LIKE"/>
    <property type="match status" value="1"/>
</dbReference>
<dbReference type="AlphaFoldDB" id="A0A1E3P9A4"/>
<evidence type="ECO:0000256" key="6">
    <source>
        <dbReference type="SAM" id="Phobius"/>
    </source>
</evidence>
<evidence type="ECO:0000259" key="8">
    <source>
        <dbReference type="PROSITE" id="PS51328"/>
    </source>
</evidence>
<comment type="subcellular location">
    <subcellularLocation>
        <location evidence="1">Membrane</location>
        <topology evidence="1">Single-pass type I membrane protein</topology>
    </subcellularLocation>
</comment>
<dbReference type="Gene3D" id="2.60.120.200">
    <property type="match status" value="1"/>
</dbReference>
<feature type="signal peptide" evidence="7">
    <location>
        <begin position="1"/>
        <end position="21"/>
    </location>
</feature>
<sequence length="455" mass="50705">MKINWSRILGATLVLGNYVSAHTEADEKLTDDDLSLPDLAQLEKLLAPNWHITGDSTFENGRLILTPKANTKGSLTNDLELSYDSWTIETIIRSTGAFGKTNSGVSLRYIAEHNDDTSFFGGPGKFEGLNIVVDSDGPTGSTIRGYLNDGTVDYSKLGDKIYENSFGSCLAAYQDSQVPFTLRVVYYNGILTVQVDNKVCMRTKQVKLPKNYKVGFSASTGSQHEQFELLRLKTYGGVLSEVLDNENIAATQPKVITEYVQLDKDGKPMGKVEKPKEDKVSTTDDVSLSHLLSTIDQIQLSNKELLNNFVQIKLTGLSITSSSGKKADLSYLEDYTLKIKVLSDRVLSLETTLNQFDSKIATLERLLRSEINTLTGTINKVAADNVNQLRENEHSIEELSKNIQFLVYSEKEKQENPITELVSGLKFLIIPILILTILLIMFTFRLRHDIKSKLL</sequence>
<dbReference type="PANTHER" id="PTHR12223">
    <property type="entry name" value="VESICULAR MANNOSE-BINDING LECTIN"/>
    <property type="match status" value="1"/>
</dbReference>
<dbReference type="Pfam" id="PF03388">
    <property type="entry name" value="Lectin_leg-like"/>
    <property type="match status" value="1"/>
</dbReference>
<evidence type="ECO:0000256" key="1">
    <source>
        <dbReference type="ARBA" id="ARBA00004479"/>
    </source>
</evidence>
<keyword evidence="2 6" id="KW-0812">Transmembrane</keyword>
<dbReference type="PANTHER" id="PTHR12223:SF28">
    <property type="entry name" value="LECTIN, MANNOSE BINDING 1 LIKE"/>
    <property type="match status" value="1"/>
</dbReference>
<keyword evidence="5 6" id="KW-0472">Membrane</keyword>
<dbReference type="GO" id="GO:0005789">
    <property type="term" value="C:endoplasmic reticulum membrane"/>
    <property type="evidence" value="ECO:0007669"/>
    <property type="project" value="TreeGrafter"/>
</dbReference>
<evidence type="ECO:0000256" key="2">
    <source>
        <dbReference type="ARBA" id="ARBA00022692"/>
    </source>
</evidence>
<dbReference type="EMBL" id="KV454208">
    <property type="protein sequence ID" value="ODQ61989.1"/>
    <property type="molecule type" value="Genomic_DNA"/>
</dbReference>
<evidence type="ECO:0000256" key="5">
    <source>
        <dbReference type="ARBA" id="ARBA00023136"/>
    </source>
</evidence>
<dbReference type="InterPro" id="IPR005052">
    <property type="entry name" value="Lectin_leg"/>
</dbReference>
<evidence type="ECO:0000313" key="9">
    <source>
        <dbReference type="EMBL" id="ODQ61989.1"/>
    </source>
</evidence>
<dbReference type="GO" id="GO:0005793">
    <property type="term" value="C:endoplasmic reticulum-Golgi intermediate compartment"/>
    <property type="evidence" value="ECO:0007669"/>
    <property type="project" value="TreeGrafter"/>
</dbReference>
<dbReference type="SUPFAM" id="SSF49899">
    <property type="entry name" value="Concanavalin A-like lectins/glucanases"/>
    <property type="match status" value="1"/>
</dbReference>
<dbReference type="Proteomes" id="UP000094112">
    <property type="component" value="Unassembled WGS sequence"/>
</dbReference>
<dbReference type="GO" id="GO:0005537">
    <property type="term" value="F:D-mannose binding"/>
    <property type="evidence" value="ECO:0007669"/>
    <property type="project" value="TreeGrafter"/>
</dbReference>
<dbReference type="OrthoDB" id="10265193at2759"/>
<keyword evidence="4 6" id="KW-1133">Transmembrane helix</keyword>
<evidence type="ECO:0000256" key="4">
    <source>
        <dbReference type="ARBA" id="ARBA00022989"/>
    </source>
</evidence>
<name>A0A1E3P9A4_WICAA</name>
<dbReference type="GO" id="GO:0006888">
    <property type="term" value="P:endoplasmic reticulum to Golgi vesicle-mediated transport"/>
    <property type="evidence" value="ECO:0007669"/>
    <property type="project" value="TreeGrafter"/>
</dbReference>
<reference evidence="9 10" key="1">
    <citation type="journal article" date="2016" name="Proc. Natl. Acad. Sci. U.S.A.">
        <title>Comparative genomics of biotechnologically important yeasts.</title>
        <authorList>
            <person name="Riley R."/>
            <person name="Haridas S."/>
            <person name="Wolfe K.H."/>
            <person name="Lopes M.R."/>
            <person name="Hittinger C.T."/>
            <person name="Goeker M."/>
            <person name="Salamov A.A."/>
            <person name="Wisecaver J.H."/>
            <person name="Long T.M."/>
            <person name="Calvey C.H."/>
            <person name="Aerts A.L."/>
            <person name="Barry K.W."/>
            <person name="Choi C."/>
            <person name="Clum A."/>
            <person name="Coughlan A.Y."/>
            <person name="Deshpande S."/>
            <person name="Douglass A.P."/>
            <person name="Hanson S.J."/>
            <person name="Klenk H.-P."/>
            <person name="LaButti K.M."/>
            <person name="Lapidus A."/>
            <person name="Lindquist E.A."/>
            <person name="Lipzen A.M."/>
            <person name="Meier-Kolthoff J.P."/>
            <person name="Ohm R.A."/>
            <person name="Otillar R.P."/>
            <person name="Pangilinan J.L."/>
            <person name="Peng Y."/>
            <person name="Rokas A."/>
            <person name="Rosa C.A."/>
            <person name="Scheuner C."/>
            <person name="Sibirny A.A."/>
            <person name="Slot J.C."/>
            <person name="Stielow J.B."/>
            <person name="Sun H."/>
            <person name="Kurtzman C.P."/>
            <person name="Blackwell M."/>
            <person name="Grigoriev I.V."/>
            <person name="Jeffries T.W."/>
        </authorList>
    </citation>
    <scope>NUCLEOTIDE SEQUENCE [LARGE SCALE GENOMIC DNA]</scope>
    <source>
        <strain evidence="10">ATCC 58044 / CBS 1984 / NCYC 433 / NRRL Y-366-8</strain>
    </source>
</reference>